<dbReference type="CDD" id="cd17546">
    <property type="entry name" value="REC_hyHK_CKI1_RcsC-like"/>
    <property type="match status" value="1"/>
</dbReference>
<dbReference type="SMART" id="SM00448">
    <property type="entry name" value="REC"/>
    <property type="match status" value="1"/>
</dbReference>
<dbReference type="InterPro" id="IPR003594">
    <property type="entry name" value="HATPase_dom"/>
</dbReference>
<keyword evidence="3 4" id="KW-0597">Phosphoprotein</keyword>
<evidence type="ECO:0000259" key="7">
    <source>
        <dbReference type="PROSITE" id="PS50109"/>
    </source>
</evidence>
<feature type="transmembrane region" description="Helical" evidence="6">
    <location>
        <begin position="134"/>
        <end position="152"/>
    </location>
</feature>
<dbReference type="InterPro" id="IPR003661">
    <property type="entry name" value="HisK_dim/P_dom"/>
</dbReference>
<accession>A0A7Y9IWS7</accession>
<dbReference type="Gene3D" id="3.40.50.2300">
    <property type="match status" value="1"/>
</dbReference>
<organism evidence="9 10">
    <name type="scientific">Pigmentiphaga litoralis</name>
    <dbReference type="NCBI Taxonomy" id="516702"/>
    <lineage>
        <taxon>Bacteria</taxon>
        <taxon>Pseudomonadati</taxon>
        <taxon>Pseudomonadota</taxon>
        <taxon>Betaproteobacteria</taxon>
        <taxon>Burkholderiales</taxon>
        <taxon>Alcaligenaceae</taxon>
        <taxon>Pigmentiphaga</taxon>
    </lineage>
</organism>
<dbReference type="InterPro" id="IPR036097">
    <property type="entry name" value="HisK_dim/P_sf"/>
</dbReference>
<dbReference type="PROSITE" id="PS50109">
    <property type="entry name" value="HIS_KIN"/>
    <property type="match status" value="1"/>
</dbReference>
<dbReference type="RefSeq" id="WP_179588085.1">
    <property type="nucleotide sequence ID" value="NZ_JACBYR010000001.1"/>
</dbReference>
<dbReference type="InterPro" id="IPR005467">
    <property type="entry name" value="His_kinase_dom"/>
</dbReference>
<dbReference type="Gene3D" id="1.10.287.130">
    <property type="match status" value="1"/>
</dbReference>
<evidence type="ECO:0000256" key="1">
    <source>
        <dbReference type="ARBA" id="ARBA00000085"/>
    </source>
</evidence>
<comment type="catalytic activity">
    <reaction evidence="1">
        <text>ATP + protein L-histidine = ADP + protein N-phospho-L-histidine.</text>
        <dbReference type="EC" id="2.7.13.3"/>
    </reaction>
</comment>
<dbReference type="PANTHER" id="PTHR45339">
    <property type="entry name" value="HYBRID SIGNAL TRANSDUCTION HISTIDINE KINASE J"/>
    <property type="match status" value="1"/>
</dbReference>
<dbReference type="GO" id="GO:0000155">
    <property type="term" value="F:phosphorelay sensor kinase activity"/>
    <property type="evidence" value="ECO:0007669"/>
    <property type="project" value="InterPro"/>
</dbReference>
<feature type="domain" description="Histidine kinase" evidence="7">
    <location>
        <begin position="212"/>
        <end position="437"/>
    </location>
</feature>
<evidence type="ECO:0000259" key="8">
    <source>
        <dbReference type="PROSITE" id="PS50110"/>
    </source>
</evidence>
<dbReference type="InterPro" id="IPR001789">
    <property type="entry name" value="Sig_transdc_resp-reg_receiver"/>
</dbReference>
<dbReference type="InterPro" id="IPR011006">
    <property type="entry name" value="CheY-like_superfamily"/>
</dbReference>
<dbReference type="Gene3D" id="3.30.565.10">
    <property type="entry name" value="Histidine kinase-like ATPase, C-terminal domain"/>
    <property type="match status" value="1"/>
</dbReference>
<evidence type="ECO:0000256" key="2">
    <source>
        <dbReference type="ARBA" id="ARBA00012438"/>
    </source>
</evidence>
<feature type="region of interest" description="Disordered" evidence="5">
    <location>
        <begin position="590"/>
        <end position="609"/>
    </location>
</feature>
<protein>
    <recommendedName>
        <fullName evidence="2">histidine kinase</fullName>
        <ecNumber evidence="2">2.7.13.3</ecNumber>
    </recommendedName>
</protein>
<keyword evidence="6" id="KW-0812">Transmembrane</keyword>
<dbReference type="EMBL" id="JACBYR010000001">
    <property type="protein sequence ID" value="NYE84399.1"/>
    <property type="molecule type" value="Genomic_DNA"/>
</dbReference>
<dbReference type="SMART" id="SM00387">
    <property type="entry name" value="HATPase_c"/>
    <property type="match status" value="1"/>
</dbReference>
<reference evidence="9 10" key="1">
    <citation type="submission" date="2020-07" db="EMBL/GenBank/DDBJ databases">
        <title>Genomic Encyclopedia of Type Strains, Phase IV (KMG-V): Genome sequencing to study the core and pangenomes of soil and plant-associated prokaryotes.</title>
        <authorList>
            <person name="Whitman W."/>
        </authorList>
    </citation>
    <scope>NUCLEOTIDE SEQUENCE [LARGE SCALE GENOMIC DNA]</scope>
    <source>
        <strain evidence="9 10">SAS40</strain>
    </source>
</reference>
<evidence type="ECO:0000313" key="9">
    <source>
        <dbReference type="EMBL" id="NYE84399.1"/>
    </source>
</evidence>
<feature type="domain" description="Response regulatory" evidence="8">
    <location>
        <begin position="460"/>
        <end position="577"/>
    </location>
</feature>
<sequence length="609" mass="65994">MPHESKLAQAQNVFRQLPISGIGNTGACTITAAVLHGNYTWAELTPIPLFMLLLQIMPTRLWLGSAGDPDADGWTDHVLNRVTINAFCLGMYWALLMIIYLPGADFERTRFLMGCACFTCAGAAGVLQAVPRAFAVYAGPMILLSCYFSFMARHEDGGTLAWAILFMNGSVLIMLRVNWINFQELVSRNRTLDALRKEAEAARQAEATFVENLNHEIRNAVSGVVGYFDIALESTLSEREQHTLLTNARDASGMLLTLLSDLLDVARLNAGRVPLSVQPFDLREVVRLSIVSTSAAIRRRPISVVSDIDDSVPLRLAGDAGRVRQIIVNLVSNAIKVMMRGTVVVRASYRRTDGRGWLDLAVIDDGPGISLAQQRTLFERFSRVTEVTGPGSRPGVKGWGLGLSISSSLVGLMQGTITVHSEPGQGAAFSMSLPLAAVQTDTCAVHHDRPGTPLGRQDVSVLVVDDMPMNLLVLGKMLESLGCQVTLAEHGLDAVRYCSERRFDLVMMDVDMAEMDGVEATRHIRALDGAGGLVPIIAVTGFASAERVARMLEAGMNEHALKPMRKATAAQLLVKWIPQCASLQDMLADVSQDRPPSTTATPDAFGPAT</sequence>
<keyword evidence="6" id="KW-0472">Membrane</keyword>
<evidence type="ECO:0000256" key="5">
    <source>
        <dbReference type="SAM" id="MobiDB-lite"/>
    </source>
</evidence>
<dbReference type="InterPro" id="IPR036890">
    <property type="entry name" value="HATPase_C_sf"/>
</dbReference>
<feature type="modified residue" description="4-aspartylphosphate" evidence="4">
    <location>
        <position position="509"/>
    </location>
</feature>
<keyword evidence="9" id="KW-0808">Transferase</keyword>
<dbReference type="SUPFAM" id="SSF52172">
    <property type="entry name" value="CheY-like"/>
    <property type="match status" value="1"/>
</dbReference>
<dbReference type="SUPFAM" id="SSF55874">
    <property type="entry name" value="ATPase domain of HSP90 chaperone/DNA topoisomerase II/histidine kinase"/>
    <property type="match status" value="1"/>
</dbReference>
<feature type="transmembrane region" description="Helical" evidence="6">
    <location>
        <begin position="111"/>
        <end position="128"/>
    </location>
</feature>
<dbReference type="PANTHER" id="PTHR45339:SF5">
    <property type="entry name" value="HISTIDINE KINASE"/>
    <property type="match status" value="1"/>
</dbReference>
<comment type="caution">
    <text evidence="9">The sequence shown here is derived from an EMBL/GenBank/DDBJ whole genome shotgun (WGS) entry which is preliminary data.</text>
</comment>
<dbReference type="PROSITE" id="PS50110">
    <property type="entry name" value="RESPONSE_REGULATORY"/>
    <property type="match status" value="1"/>
</dbReference>
<dbReference type="Pfam" id="PF02518">
    <property type="entry name" value="HATPase_c"/>
    <property type="match status" value="1"/>
</dbReference>
<evidence type="ECO:0000256" key="3">
    <source>
        <dbReference type="ARBA" id="ARBA00022553"/>
    </source>
</evidence>
<dbReference type="InterPro" id="IPR004358">
    <property type="entry name" value="Sig_transdc_His_kin-like_C"/>
</dbReference>
<evidence type="ECO:0000256" key="4">
    <source>
        <dbReference type="PROSITE-ProRule" id="PRU00169"/>
    </source>
</evidence>
<gene>
    <name evidence="9" type="ORF">FHW18_003670</name>
</gene>
<evidence type="ECO:0000256" key="6">
    <source>
        <dbReference type="SAM" id="Phobius"/>
    </source>
</evidence>
<keyword evidence="10" id="KW-1185">Reference proteome</keyword>
<dbReference type="Pfam" id="PF00072">
    <property type="entry name" value="Response_reg"/>
    <property type="match status" value="1"/>
</dbReference>
<keyword evidence="9" id="KW-0418">Kinase</keyword>
<dbReference type="AlphaFoldDB" id="A0A7Y9IWS7"/>
<dbReference type="SUPFAM" id="SSF47384">
    <property type="entry name" value="Homodimeric domain of signal transducing histidine kinase"/>
    <property type="match status" value="1"/>
</dbReference>
<dbReference type="Pfam" id="PF00512">
    <property type="entry name" value="HisKA"/>
    <property type="match status" value="1"/>
</dbReference>
<evidence type="ECO:0000313" key="10">
    <source>
        <dbReference type="Proteomes" id="UP000542125"/>
    </source>
</evidence>
<feature type="transmembrane region" description="Helical" evidence="6">
    <location>
        <begin position="159"/>
        <end position="179"/>
    </location>
</feature>
<feature type="transmembrane region" description="Helical" evidence="6">
    <location>
        <begin position="83"/>
        <end position="104"/>
    </location>
</feature>
<dbReference type="EC" id="2.7.13.3" evidence="2"/>
<name>A0A7Y9IWS7_9BURK</name>
<dbReference type="Proteomes" id="UP000542125">
    <property type="component" value="Unassembled WGS sequence"/>
</dbReference>
<keyword evidence="6" id="KW-1133">Transmembrane helix</keyword>
<dbReference type="PRINTS" id="PR00344">
    <property type="entry name" value="BCTRLSENSOR"/>
</dbReference>
<dbReference type="SMART" id="SM00388">
    <property type="entry name" value="HisKA"/>
    <property type="match status" value="1"/>
</dbReference>
<proteinExistence type="predicted"/>